<dbReference type="OMA" id="MCDTKDD"/>
<dbReference type="PROSITE" id="PS50199">
    <property type="entry name" value="ZF_RANBP2_2"/>
    <property type="match status" value="2"/>
</dbReference>
<dbReference type="AlphaFoldDB" id="N6SWF4"/>
<keyword evidence="6" id="KW-0479">Metal-binding</keyword>
<dbReference type="InterPro" id="IPR001876">
    <property type="entry name" value="Znf_RanBP2"/>
</dbReference>
<dbReference type="Pfam" id="PF00641">
    <property type="entry name" value="Zn_ribbon_RanBP"/>
    <property type="match status" value="2"/>
</dbReference>
<dbReference type="GO" id="GO:0035523">
    <property type="term" value="P:protein K29-linked deubiquitination"/>
    <property type="evidence" value="ECO:0007669"/>
    <property type="project" value="TreeGrafter"/>
</dbReference>
<keyword evidence="10" id="KW-0788">Thiol protease</keyword>
<dbReference type="EC" id="3.4.19.12" evidence="3"/>
<gene>
    <name evidence="12" type="ORF">YQE_11256</name>
</gene>
<keyword evidence="9" id="KW-0378">Hydrolase</keyword>
<dbReference type="PANTHER" id="PTHR13367:SF28">
    <property type="entry name" value="UBIQUITIN THIOESTERASE ZRANB1"/>
    <property type="match status" value="1"/>
</dbReference>
<protein>
    <recommendedName>
        <fullName evidence="3">ubiquitinyl hydrolase 1</fullName>
        <ecNumber evidence="3">3.4.19.12</ecNumber>
    </recommendedName>
</protein>
<comment type="catalytic activity">
    <reaction evidence="1">
        <text>Thiol-dependent hydrolysis of ester, thioester, amide, peptide and isopeptide bonds formed by the C-terminal Gly of ubiquitin (a 76-residue protein attached to proteins as an intracellular targeting signal).</text>
        <dbReference type="EC" id="3.4.19.12"/>
    </reaction>
</comment>
<evidence type="ECO:0000256" key="6">
    <source>
        <dbReference type="ARBA" id="ARBA00022723"/>
    </source>
</evidence>
<dbReference type="EMBL" id="KB741242">
    <property type="protein sequence ID" value="ENN72089.1"/>
    <property type="molecule type" value="Genomic_DNA"/>
</dbReference>
<dbReference type="Pfam" id="PF02338">
    <property type="entry name" value="OTU"/>
    <property type="match status" value="1"/>
</dbReference>
<dbReference type="InterPro" id="IPR041294">
    <property type="entry name" value="AnkUBD"/>
</dbReference>
<dbReference type="GO" id="GO:0016477">
    <property type="term" value="P:cell migration"/>
    <property type="evidence" value="ECO:0007669"/>
    <property type="project" value="TreeGrafter"/>
</dbReference>
<evidence type="ECO:0000256" key="9">
    <source>
        <dbReference type="ARBA" id="ARBA00022801"/>
    </source>
</evidence>
<dbReference type="PROSITE" id="PS50802">
    <property type="entry name" value="OTU"/>
    <property type="match status" value="1"/>
</dbReference>
<evidence type="ECO:0000256" key="1">
    <source>
        <dbReference type="ARBA" id="ARBA00000707"/>
    </source>
</evidence>
<proteinExistence type="inferred from homology"/>
<dbReference type="InterPro" id="IPR036443">
    <property type="entry name" value="Znf_RanBP2_sf"/>
</dbReference>
<dbReference type="OrthoDB" id="6275030at2759"/>
<comment type="similarity">
    <text evidence="2">Belongs to the peptidase C64 family.</text>
</comment>
<dbReference type="SUPFAM" id="SSF90209">
    <property type="entry name" value="Ran binding protein zinc finger-like"/>
    <property type="match status" value="2"/>
</dbReference>
<dbReference type="Gene3D" id="4.10.1060.10">
    <property type="entry name" value="Zinc finger, RanBP2-type"/>
    <property type="match status" value="2"/>
</dbReference>
<dbReference type="GO" id="GO:0005634">
    <property type="term" value="C:nucleus"/>
    <property type="evidence" value="ECO:0007669"/>
    <property type="project" value="TreeGrafter"/>
</dbReference>
<evidence type="ECO:0000256" key="8">
    <source>
        <dbReference type="ARBA" id="ARBA00022786"/>
    </source>
</evidence>
<evidence type="ECO:0000256" key="4">
    <source>
        <dbReference type="ARBA" id="ARBA00022670"/>
    </source>
</evidence>
<evidence type="ECO:0000256" key="10">
    <source>
        <dbReference type="ARBA" id="ARBA00022807"/>
    </source>
</evidence>
<organism evidence="12">
    <name type="scientific">Dendroctonus ponderosae</name>
    <name type="common">Mountain pine beetle</name>
    <dbReference type="NCBI Taxonomy" id="77166"/>
    <lineage>
        <taxon>Eukaryota</taxon>
        <taxon>Metazoa</taxon>
        <taxon>Ecdysozoa</taxon>
        <taxon>Arthropoda</taxon>
        <taxon>Hexapoda</taxon>
        <taxon>Insecta</taxon>
        <taxon>Pterygota</taxon>
        <taxon>Neoptera</taxon>
        <taxon>Endopterygota</taxon>
        <taxon>Coleoptera</taxon>
        <taxon>Polyphaga</taxon>
        <taxon>Cucujiformia</taxon>
        <taxon>Curculionidae</taxon>
        <taxon>Scolytinae</taxon>
        <taxon>Dendroctonus</taxon>
    </lineage>
</organism>
<dbReference type="GO" id="GO:0016055">
    <property type="term" value="P:Wnt signaling pathway"/>
    <property type="evidence" value="ECO:0007669"/>
    <property type="project" value="UniProtKB-KW"/>
</dbReference>
<dbReference type="GO" id="GO:1990168">
    <property type="term" value="P:protein K33-linked deubiquitination"/>
    <property type="evidence" value="ECO:0007669"/>
    <property type="project" value="TreeGrafter"/>
</dbReference>
<name>N6SWF4_DENPD</name>
<keyword evidence="5" id="KW-0879">Wnt signaling pathway</keyword>
<dbReference type="GO" id="GO:0004843">
    <property type="term" value="F:cysteine-type deubiquitinase activity"/>
    <property type="evidence" value="ECO:0007669"/>
    <property type="project" value="UniProtKB-EC"/>
</dbReference>
<evidence type="ECO:0000313" key="12">
    <source>
        <dbReference type="EMBL" id="ENN72089.1"/>
    </source>
</evidence>
<evidence type="ECO:0000256" key="11">
    <source>
        <dbReference type="ARBA" id="ARBA00022833"/>
    </source>
</evidence>
<dbReference type="GO" id="GO:0008270">
    <property type="term" value="F:zinc ion binding"/>
    <property type="evidence" value="ECO:0007669"/>
    <property type="project" value="UniProtKB-KW"/>
</dbReference>
<accession>N6SWF4</accession>
<feature type="non-terminal residue" evidence="12">
    <location>
        <position position="1"/>
    </location>
</feature>
<dbReference type="GO" id="GO:0030177">
    <property type="term" value="P:positive regulation of Wnt signaling pathway"/>
    <property type="evidence" value="ECO:0007669"/>
    <property type="project" value="TreeGrafter"/>
</dbReference>
<dbReference type="SMART" id="SM00547">
    <property type="entry name" value="ZnF_RBZ"/>
    <property type="match status" value="2"/>
</dbReference>
<dbReference type="HOGENOM" id="CLU_013907_0_0_1"/>
<evidence type="ECO:0000256" key="5">
    <source>
        <dbReference type="ARBA" id="ARBA00022687"/>
    </source>
</evidence>
<evidence type="ECO:0000256" key="2">
    <source>
        <dbReference type="ARBA" id="ARBA00005865"/>
    </source>
</evidence>
<keyword evidence="7" id="KW-0863">Zinc-finger</keyword>
<dbReference type="InterPro" id="IPR003323">
    <property type="entry name" value="OTU_dom"/>
</dbReference>
<dbReference type="GO" id="GO:0070530">
    <property type="term" value="F:K63-linked polyubiquitin modification-dependent protein binding"/>
    <property type="evidence" value="ECO:0007669"/>
    <property type="project" value="TreeGrafter"/>
</dbReference>
<dbReference type="Pfam" id="PF18418">
    <property type="entry name" value="AnkUBD"/>
    <property type="match status" value="1"/>
</dbReference>
<keyword evidence="8" id="KW-0833">Ubl conjugation pathway</keyword>
<sequence>MRTAPKFQVISGARDPHRFRAALHDLNCEGETLRVPEPHFLPPPLPASPLASAAYRVVRLRGPPRSTGGCAYHDILMTNIGSSNPSSAPPVAMSDNIDRKWACEYCTYENFPSAIKCTMCSGPRPFEHIYRLHGERSPGLDAGASLDNCSSLSPQGLSVDNLHEHLQPLRIAQKSDVAQSLSRHSSPTNLENSRRSAQAKWNCQLCTFENWPRAIKCAMCGTAQPASSGSDAHQAGHAPELRENNLEAERRLRQSRRNADWDWLNACVGVVEGDPAPVEAYLAAGGDPARPLTAAECALLNRSSDAGLTLVHLAIKWVGGDVFCENNDERFCRFQREDLLAVLLAQIEGAGGSAIKRVPSYVAPELAADIRRHFATTLRQRKGGFACHYVTEFPTFTLPVDVNALPLTVQDQLMAELLDKDAQEELEGGVSAVINWAVGAGVSRLHALWNRRVATPPYRRPPMSARSATWGVFDRDNTLRRALAETLVHAGHIFYPRWKEYESSHASFLQYSLDEAQWEGDWSSLVALAAQPGSSLEQLHVFALAHILRRPILVYGVKVVKSFRGEALGPARFEGVYLPLLWDQSFCSRCPIALGYTRGHFSALVAAEPPASLRPRASLLPLVDGDRKPLPIHFLLEAEVSAGGPKRVVFTSIAPRLQLGREPAILRQWIDVSETEGGILVAQQPLHKRPLLVAQMCEEWLNHYRRLM</sequence>
<dbReference type="PANTHER" id="PTHR13367">
    <property type="entry name" value="UBIQUITIN THIOESTERASE"/>
    <property type="match status" value="1"/>
</dbReference>
<dbReference type="GO" id="GO:0005737">
    <property type="term" value="C:cytoplasm"/>
    <property type="evidence" value="ECO:0007669"/>
    <property type="project" value="TreeGrafter"/>
</dbReference>
<keyword evidence="4" id="KW-0645">Protease</keyword>
<evidence type="ECO:0000256" key="7">
    <source>
        <dbReference type="ARBA" id="ARBA00022771"/>
    </source>
</evidence>
<dbReference type="InterPro" id="IPR051346">
    <property type="entry name" value="OTU_Deubiquitinase"/>
</dbReference>
<dbReference type="PROSITE" id="PS01358">
    <property type="entry name" value="ZF_RANBP2_1"/>
    <property type="match status" value="2"/>
</dbReference>
<dbReference type="GO" id="GO:0007010">
    <property type="term" value="P:cytoskeleton organization"/>
    <property type="evidence" value="ECO:0007669"/>
    <property type="project" value="TreeGrafter"/>
</dbReference>
<dbReference type="Gene3D" id="1.25.40.560">
    <property type="match status" value="1"/>
</dbReference>
<evidence type="ECO:0000256" key="3">
    <source>
        <dbReference type="ARBA" id="ARBA00012759"/>
    </source>
</evidence>
<keyword evidence="11" id="KW-0862">Zinc</keyword>
<dbReference type="GO" id="GO:0071947">
    <property type="term" value="P:protein deubiquitination involved in ubiquitin-dependent protein catabolic process"/>
    <property type="evidence" value="ECO:0007669"/>
    <property type="project" value="TreeGrafter"/>
</dbReference>
<reference evidence="12" key="1">
    <citation type="journal article" date="2013" name="Genome Biol.">
        <title>Draft genome of the mountain pine beetle, Dendroctonus ponderosae Hopkins, a major forest pest.</title>
        <authorList>
            <person name="Keeling C.I."/>
            <person name="Yuen M.M."/>
            <person name="Liao N.Y."/>
            <person name="Docking T.R."/>
            <person name="Chan S.K."/>
            <person name="Taylor G.A."/>
            <person name="Palmquist D.L."/>
            <person name="Jackman S.D."/>
            <person name="Nguyen A."/>
            <person name="Li M."/>
            <person name="Henderson H."/>
            <person name="Janes J.K."/>
            <person name="Zhao Y."/>
            <person name="Pandoh P."/>
            <person name="Moore R."/>
            <person name="Sperling F.A."/>
            <person name="Huber D.P."/>
            <person name="Birol I."/>
            <person name="Jones S.J."/>
            <person name="Bohlmann J."/>
        </authorList>
    </citation>
    <scope>NUCLEOTIDE SEQUENCE</scope>
</reference>